<dbReference type="Pfam" id="PF04140">
    <property type="entry name" value="ICMT"/>
    <property type="match status" value="1"/>
</dbReference>
<dbReference type="EMBL" id="DSUJ01000002">
    <property type="protein sequence ID" value="HFI90089.1"/>
    <property type="molecule type" value="Genomic_DNA"/>
</dbReference>
<feature type="transmembrane region" description="Helical" evidence="5">
    <location>
        <begin position="74"/>
        <end position="93"/>
    </location>
</feature>
<dbReference type="PANTHER" id="PTHR43847">
    <property type="entry name" value="BLL3993 PROTEIN"/>
    <property type="match status" value="1"/>
</dbReference>
<gene>
    <name evidence="6" type="ORF">ENS31_01010</name>
</gene>
<sequence length="192" mass="22039">MDPINIFIAINIIATFAANVGGAKKGVKDKVAVFRDKPKTYLQTLPLTISTVNLLILILAVFQIGTLNYEQKYLTLRIIALIVYLIFSWIQIWSFKTLGEYYSQEIAIRKEHKIISAGPYKIIRHPQYLSQIFVDLAGAIATLSFVLFPLALIQIPFLILRAKEEEKLFLKYFPEEFRTYKEKSGFMLPFIG</sequence>
<dbReference type="GO" id="GO:0032259">
    <property type="term" value="P:methylation"/>
    <property type="evidence" value="ECO:0007669"/>
    <property type="project" value="UniProtKB-KW"/>
</dbReference>
<keyword evidence="4 5" id="KW-0472">Membrane</keyword>
<evidence type="ECO:0000313" key="6">
    <source>
        <dbReference type="EMBL" id="HFI90089.1"/>
    </source>
</evidence>
<dbReference type="GO" id="GO:0004671">
    <property type="term" value="F:protein C-terminal S-isoprenylcysteine carboxyl O-methyltransferase activity"/>
    <property type="evidence" value="ECO:0007669"/>
    <property type="project" value="InterPro"/>
</dbReference>
<keyword evidence="6" id="KW-0808">Transferase</keyword>
<name>A0A7V2ZHH4_9BACT</name>
<dbReference type="InterPro" id="IPR052527">
    <property type="entry name" value="Metal_cation-efflux_comp"/>
</dbReference>
<feature type="transmembrane region" description="Helical" evidence="5">
    <location>
        <begin position="136"/>
        <end position="160"/>
    </location>
</feature>
<protein>
    <submittedName>
        <fullName evidence="6">Isoprenylcysteine carboxylmethyltransferase family protein</fullName>
    </submittedName>
</protein>
<dbReference type="InterPro" id="IPR007269">
    <property type="entry name" value="ICMT_MeTrfase"/>
</dbReference>
<accession>A0A7V2ZHH4</accession>
<dbReference type="PANTHER" id="PTHR43847:SF1">
    <property type="entry name" value="BLL3993 PROTEIN"/>
    <property type="match status" value="1"/>
</dbReference>
<evidence type="ECO:0000256" key="5">
    <source>
        <dbReference type="SAM" id="Phobius"/>
    </source>
</evidence>
<dbReference type="RefSeq" id="WP_304143991.1">
    <property type="nucleotide sequence ID" value="NZ_JAOAIE010000035.1"/>
</dbReference>
<keyword evidence="6" id="KW-0489">Methyltransferase</keyword>
<evidence type="ECO:0000256" key="1">
    <source>
        <dbReference type="ARBA" id="ARBA00004141"/>
    </source>
</evidence>
<reference evidence="6" key="1">
    <citation type="journal article" date="2020" name="mSystems">
        <title>Genome- and Community-Level Interaction Insights into Carbon Utilization and Element Cycling Functions of Hydrothermarchaeota in Hydrothermal Sediment.</title>
        <authorList>
            <person name="Zhou Z."/>
            <person name="Liu Y."/>
            <person name="Xu W."/>
            <person name="Pan J."/>
            <person name="Luo Z.H."/>
            <person name="Li M."/>
        </authorList>
    </citation>
    <scope>NUCLEOTIDE SEQUENCE [LARGE SCALE GENOMIC DNA]</scope>
    <source>
        <strain evidence="6">SpSt-479</strain>
    </source>
</reference>
<evidence type="ECO:0000256" key="4">
    <source>
        <dbReference type="ARBA" id="ARBA00023136"/>
    </source>
</evidence>
<organism evidence="6">
    <name type="scientific">Ignavibacterium album</name>
    <dbReference type="NCBI Taxonomy" id="591197"/>
    <lineage>
        <taxon>Bacteria</taxon>
        <taxon>Pseudomonadati</taxon>
        <taxon>Ignavibacteriota</taxon>
        <taxon>Ignavibacteria</taxon>
        <taxon>Ignavibacteriales</taxon>
        <taxon>Ignavibacteriaceae</taxon>
        <taxon>Ignavibacterium</taxon>
    </lineage>
</organism>
<evidence type="ECO:0000256" key="3">
    <source>
        <dbReference type="ARBA" id="ARBA00022989"/>
    </source>
</evidence>
<dbReference type="AlphaFoldDB" id="A0A7V2ZHH4"/>
<dbReference type="GO" id="GO:0016020">
    <property type="term" value="C:membrane"/>
    <property type="evidence" value="ECO:0007669"/>
    <property type="project" value="UniProtKB-SubCell"/>
</dbReference>
<feature type="transmembrane region" description="Helical" evidence="5">
    <location>
        <begin position="41"/>
        <end position="62"/>
    </location>
</feature>
<keyword evidence="2 5" id="KW-0812">Transmembrane</keyword>
<comment type="subcellular location">
    <subcellularLocation>
        <location evidence="1">Membrane</location>
        <topology evidence="1">Multi-pass membrane protein</topology>
    </subcellularLocation>
</comment>
<keyword evidence="3 5" id="KW-1133">Transmembrane helix</keyword>
<proteinExistence type="predicted"/>
<comment type="caution">
    <text evidence="6">The sequence shown here is derived from an EMBL/GenBank/DDBJ whole genome shotgun (WGS) entry which is preliminary data.</text>
</comment>
<dbReference type="Gene3D" id="1.20.120.1630">
    <property type="match status" value="1"/>
</dbReference>
<evidence type="ECO:0000256" key="2">
    <source>
        <dbReference type="ARBA" id="ARBA00022692"/>
    </source>
</evidence>